<dbReference type="EMBL" id="KQ414718">
    <property type="protein sequence ID" value="KOC62785.1"/>
    <property type="molecule type" value="Genomic_DNA"/>
</dbReference>
<feature type="region of interest" description="Disordered" evidence="1">
    <location>
        <begin position="102"/>
        <end position="122"/>
    </location>
</feature>
<name>A0A0L7QW16_9HYME</name>
<accession>A0A0L7QW16</accession>
<dbReference type="PANTHER" id="PTHR47331">
    <property type="entry name" value="PHD-TYPE DOMAIN-CONTAINING PROTEIN"/>
    <property type="match status" value="1"/>
</dbReference>
<dbReference type="Proteomes" id="UP000053825">
    <property type="component" value="Unassembled WGS sequence"/>
</dbReference>
<organism evidence="2 3">
    <name type="scientific">Habropoda laboriosa</name>
    <dbReference type="NCBI Taxonomy" id="597456"/>
    <lineage>
        <taxon>Eukaryota</taxon>
        <taxon>Metazoa</taxon>
        <taxon>Ecdysozoa</taxon>
        <taxon>Arthropoda</taxon>
        <taxon>Hexapoda</taxon>
        <taxon>Insecta</taxon>
        <taxon>Pterygota</taxon>
        <taxon>Neoptera</taxon>
        <taxon>Endopterygota</taxon>
        <taxon>Hymenoptera</taxon>
        <taxon>Apocrita</taxon>
        <taxon>Aculeata</taxon>
        <taxon>Apoidea</taxon>
        <taxon>Anthophila</taxon>
        <taxon>Apidae</taxon>
        <taxon>Habropoda</taxon>
    </lineage>
</organism>
<dbReference type="STRING" id="597456.A0A0L7QW16"/>
<evidence type="ECO:0000313" key="3">
    <source>
        <dbReference type="Proteomes" id="UP000053825"/>
    </source>
</evidence>
<dbReference type="InterPro" id="IPR005312">
    <property type="entry name" value="DUF1759"/>
</dbReference>
<dbReference type="AlphaFoldDB" id="A0A0L7QW16"/>
<protein>
    <recommendedName>
        <fullName evidence="4">Peptidase aspartic putative domain-containing protein</fullName>
    </recommendedName>
</protein>
<evidence type="ECO:0000313" key="2">
    <source>
        <dbReference type="EMBL" id="KOC62785.1"/>
    </source>
</evidence>
<proteinExistence type="predicted"/>
<dbReference type="Pfam" id="PF03564">
    <property type="entry name" value="DUF1759"/>
    <property type="match status" value="1"/>
</dbReference>
<reference evidence="2 3" key="1">
    <citation type="submission" date="2015-07" db="EMBL/GenBank/DDBJ databases">
        <title>The genome of Habropoda laboriosa.</title>
        <authorList>
            <person name="Pan H."/>
            <person name="Kapheim K."/>
        </authorList>
    </citation>
    <scope>NUCLEOTIDE SEQUENCE [LARGE SCALE GENOMIC DNA]</scope>
    <source>
        <strain evidence="2">0110345459</strain>
    </source>
</reference>
<dbReference type="OrthoDB" id="7553315at2759"/>
<sequence length="462" mass="52943">MAAPTQLRSLIKTRAIIKGNVTRLIGYFSESAEVDIDDIETRKTKLEESYQAFLKTQLEIEILAEDSQLESDQELERSRFEEHYFKCAKVINQRLRALSVNQTTSEPGTPSSHSGSTRNSNITINHGNTLLPKIEIRPFDGNPIDWYSFHDTFQSLVHNDVNIPAVQKFYLLKNSLRGSVATIIEPLTASEENYKVAWDLLKQRCDRPRQIIQTHIRAILELPEITRESPLNIRALKEAALMHVNALKALKEPVEMWNSILTYIIVRKLDKNTRRAWERTLENTQMPKFTELVEFLSKQERGDDSEICNSTIENQNQIKFDKHANEVGKSSSHCTQSFIGTHSRNECNFCSSTHSIYTCEKFLKLNPRDRSNAARNSRLCVNCLRTNHPTNKCYAPGCKLCHRKHNTLLHFSESHAQMRVEEGSVRVSAKMDLRRGNCRKASSVYVTNKGDLFDQHGHTLAT</sequence>
<keyword evidence="3" id="KW-1185">Reference proteome</keyword>
<evidence type="ECO:0000256" key="1">
    <source>
        <dbReference type="SAM" id="MobiDB-lite"/>
    </source>
</evidence>
<dbReference type="PANTHER" id="PTHR47331:SF1">
    <property type="entry name" value="GAG-LIKE PROTEIN"/>
    <property type="match status" value="1"/>
</dbReference>
<evidence type="ECO:0008006" key="4">
    <source>
        <dbReference type="Google" id="ProtNLM"/>
    </source>
</evidence>
<gene>
    <name evidence="2" type="ORF">WH47_05030</name>
</gene>